<dbReference type="Pfam" id="PF01068">
    <property type="entry name" value="DNA_ligase_A_M"/>
    <property type="match status" value="1"/>
</dbReference>
<dbReference type="Gene3D" id="3.30.470.30">
    <property type="entry name" value="DNA ligase/mRNA capping enzyme"/>
    <property type="match status" value="1"/>
</dbReference>
<dbReference type="EMBL" id="JBIBSM010000024">
    <property type="protein sequence ID" value="MFF8280713.1"/>
    <property type="molecule type" value="Genomic_DNA"/>
</dbReference>
<evidence type="ECO:0000313" key="2">
    <source>
        <dbReference type="EMBL" id="MFF8280713.1"/>
    </source>
</evidence>
<dbReference type="RefSeq" id="WP_391937515.1">
    <property type="nucleotide sequence ID" value="NZ_JBIBSM010000024.1"/>
</dbReference>
<name>A0ABW6YLG4_9ACTN</name>
<feature type="domain" description="ATP-dependent DNA ligase family profile" evidence="1">
    <location>
        <begin position="9"/>
        <end position="77"/>
    </location>
</feature>
<dbReference type="SUPFAM" id="SSF56091">
    <property type="entry name" value="DNA ligase/mRNA capping enzyme, catalytic domain"/>
    <property type="match status" value="1"/>
</dbReference>
<reference evidence="2 3" key="1">
    <citation type="submission" date="2024-10" db="EMBL/GenBank/DDBJ databases">
        <title>The Natural Products Discovery Center: Release of the First 8490 Sequenced Strains for Exploring Actinobacteria Biosynthetic Diversity.</title>
        <authorList>
            <person name="Kalkreuter E."/>
            <person name="Kautsar S.A."/>
            <person name="Yang D."/>
            <person name="Bader C.D."/>
            <person name="Teijaro C.N."/>
            <person name="Fluegel L."/>
            <person name="Davis C.M."/>
            <person name="Simpson J.R."/>
            <person name="Lauterbach L."/>
            <person name="Steele A.D."/>
            <person name="Gui C."/>
            <person name="Meng S."/>
            <person name="Li G."/>
            <person name="Viehrig K."/>
            <person name="Ye F."/>
            <person name="Su P."/>
            <person name="Kiefer A.F."/>
            <person name="Nichols A."/>
            <person name="Cepeda A.J."/>
            <person name="Yan W."/>
            <person name="Fan B."/>
            <person name="Jiang Y."/>
            <person name="Adhikari A."/>
            <person name="Zheng C.-J."/>
            <person name="Schuster L."/>
            <person name="Cowan T.M."/>
            <person name="Smanski M.J."/>
            <person name="Chevrette M.G."/>
            <person name="De Carvalho L.P.S."/>
            <person name="Shen B."/>
        </authorList>
    </citation>
    <scope>NUCLEOTIDE SEQUENCE [LARGE SCALE GENOMIC DNA]</scope>
    <source>
        <strain evidence="2 3">NPDC015755</strain>
    </source>
</reference>
<proteinExistence type="predicted"/>
<gene>
    <name evidence="2" type="ORF">ACF05T_32400</name>
</gene>
<dbReference type="Proteomes" id="UP001603013">
    <property type="component" value="Unassembled WGS sequence"/>
</dbReference>
<protein>
    <recommendedName>
        <fullName evidence="1">ATP-dependent DNA ligase family profile domain-containing protein</fullName>
    </recommendedName>
</protein>
<accession>A0ABW6YLG4</accession>
<sequence length="77" mass="8068">MVAAAEQLPDGLVLDGELVVWDTAAGRLSLEALQRRAAARGRTATALAAKSTAFFIAFDALQIGGIELLALPYAGRR</sequence>
<dbReference type="InterPro" id="IPR012310">
    <property type="entry name" value="DNA_ligase_ATP-dep_cent"/>
</dbReference>
<keyword evidence="3" id="KW-1185">Reference proteome</keyword>
<organism evidence="2 3">
    <name type="scientific">Streptomyces lateritius</name>
    <dbReference type="NCBI Taxonomy" id="67313"/>
    <lineage>
        <taxon>Bacteria</taxon>
        <taxon>Bacillati</taxon>
        <taxon>Actinomycetota</taxon>
        <taxon>Actinomycetes</taxon>
        <taxon>Kitasatosporales</taxon>
        <taxon>Streptomycetaceae</taxon>
        <taxon>Streptomyces</taxon>
    </lineage>
</organism>
<evidence type="ECO:0000313" key="3">
    <source>
        <dbReference type="Proteomes" id="UP001603013"/>
    </source>
</evidence>
<comment type="caution">
    <text evidence="2">The sequence shown here is derived from an EMBL/GenBank/DDBJ whole genome shotgun (WGS) entry which is preliminary data.</text>
</comment>
<evidence type="ECO:0000259" key="1">
    <source>
        <dbReference type="Pfam" id="PF01068"/>
    </source>
</evidence>